<dbReference type="SMART" id="SM00343">
    <property type="entry name" value="ZnF_C2HC"/>
    <property type="match status" value="1"/>
</dbReference>
<gene>
    <name evidence="14" type="ORF">ALMOND_2B023968</name>
</gene>
<dbReference type="GO" id="GO:0006397">
    <property type="term" value="P:mRNA processing"/>
    <property type="evidence" value="ECO:0007669"/>
    <property type="project" value="UniProtKB-KW"/>
</dbReference>
<dbReference type="GO" id="GO:0005681">
    <property type="term" value="C:spliceosomal complex"/>
    <property type="evidence" value="ECO:0007669"/>
    <property type="project" value="UniProtKB-KW"/>
</dbReference>
<comment type="subcellular location">
    <subcellularLocation>
        <location evidence="1">Nucleus</location>
    </subcellularLocation>
</comment>
<evidence type="ECO:0000256" key="9">
    <source>
        <dbReference type="ARBA" id="ARBA00023242"/>
    </source>
</evidence>
<name>A0A5E4EHT3_PRUDU</name>
<feature type="compositionally biased region" description="Basic residues" evidence="12">
    <location>
        <begin position="141"/>
        <end position="154"/>
    </location>
</feature>
<dbReference type="InterPro" id="IPR036875">
    <property type="entry name" value="Znf_CCHC_sf"/>
</dbReference>
<evidence type="ECO:0000256" key="1">
    <source>
        <dbReference type="ARBA" id="ARBA00004123"/>
    </source>
</evidence>
<dbReference type="InParanoid" id="A0A5E4EHT3"/>
<keyword evidence="8" id="KW-0508">mRNA splicing</keyword>
<keyword evidence="6 11" id="KW-0863">Zinc-finger</keyword>
<feature type="domain" description="CCHC-type" evidence="13">
    <location>
        <begin position="121"/>
        <end position="136"/>
    </location>
</feature>
<evidence type="ECO:0000256" key="12">
    <source>
        <dbReference type="SAM" id="MobiDB-lite"/>
    </source>
</evidence>
<evidence type="ECO:0000256" key="7">
    <source>
        <dbReference type="ARBA" id="ARBA00022833"/>
    </source>
</evidence>
<evidence type="ECO:0000256" key="8">
    <source>
        <dbReference type="ARBA" id="ARBA00023187"/>
    </source>
</evidence>
<dbReference type="Proteomes" id="UP000327085">
    <property type="component" value="Chromosome 1"/>
</dbReference>
<proteinExistence type="inferred from homology"/>
<evidence type="ECO:0000256" key="11">
    <source>
        <dbReference type="PROSITE-ProRule" id="PRU00047"/>
    </source>
</evidence>
<keyword evidence="7" id="KW-0862">Zinc</keyword>
<evidence type="ECO:0000259" key="13">
    <source>
        <dbReference type="PROSITE" id="PS50158"/>
    </source>
</evidence>
<evidence type="ECO:0000256" key="6">
    <source>
        <dbReference type="ARBA" id="ARBA00022771"/>
    </source>
</evidence>
<keyword evidence="4" id="KW-0479">Metal-binding</keyword>
<reference evidence="15" key="1">
    <citation type="journal article" date="2020" name="Plant J.">
        <title>Transposons played a major role in the diversification between the closely related almond and peach genomes: results from the almond genome sequence.</title>
        <authorList>
            <person name="Alioto T."/>
            <person name="Alexiou K.G."/>
            <person name="Bardil A."/>
            <person name="Barteri F."/>
            <person name="Castanera R."/>
            <person name="Cruz F."/>
            <person name="Dhingra A."/>
            <person name="Duval H."/>
            <person name="Fernandez I Marti A."/>
            <person name="Frias L."/>
            <person name="Galan B."/>
            <person name="Garcia J.L."/>
            <person name="Howad W."/>
            <person name="Gomez-Garrido J."/>
            <person name="Gut M."/>
            <person name="Julca I."/>
            <person name="Morata J."/>
            <person name="Puigdomenech P."/>
            <person name="Ribeca P."/>
            <person name="Rubio Cabetas M.J."/>
            <person name="Vlasova A."/>
            <person name="Wirthensohn M."/>
            <person name="Garcia-Mas J."/>
            <person name="Gabaldon T."/>
            <person name="Casacuberta J.M."/>
            <person name="Arus P."/>
        </authorList>
    </citation>
    <scope>NUCLEOTIDE SEQUENCE [LARGE SCALE GENOMIC DNA]</scope>
    <source>
        <strain evidence="15">cv. Texas</strain>
    </source>
</reference>
<organism evidence="14 15">
    <name type="scientific">Prunus dulcis</name>
    <name type="common">Almond</name>
    <name type="synonym">Amygdalus dulcis</name>
    <dbReference type="NCBI Taxonomy" id="3755"/>
    <lineage>
        <taxon>Eukaryota</taxon>
        <taxon>Viridiplantae</taxon>
        <taxon>Streptophyta</taxon>
        <taxon>Embryophyta</taxon>
        <taxon>Tracheophyta</taxon>
        <taxon>Spermatophyta</taxon>
        <taxon>Magnoliopsida</taxon>
        <taxon>eudicotyledons</taxon>
        <taxon>Gunneridae</taxon>
        <taxon>Pentapetalae</taxon>
        <taxon>rosids</taxon>
        <taxon>fabids</taxon>
        <taxon>Rosales</taxon>
        <taxon>Rosaceae</taxon>
        <taxon>Amygdaloideae</taxon>
        <taxon>Amygdaleae</taxon>
        <taxon>Prunus</taxon>
    </lineage>
</organism>
<evidence type="ECO:0000256" key="4">
    <source>
        <dbReference type="ARBA" id="ARBA00022723"/>
    </source>
</evidence>
<keyword evidence="9" id="KW-0539">Nucleus</keyword>
<dbReference type="EMBL" id="CABIKO010000012">
    <property type="protein sequence ID" value="VVA14926.1"/>
    <property type="molecule type" value="Genomic_DNA"/>
</dbReference>
<dbReference type="SUPFAM" id="SSF57756">
    <property type="entry name" value="Retrovirus zinc finger-like domains"/>
    <property type="match status" value="1"/>
</dbReference>
<dbReference type="GO" id="GO:0003729">
    <property type="term" value="F:mRNA binding"/>
    <property type="evidence" value="ECO:0007669"/>
    <property type="project" value="UniProtKB-ARBA"/>
</dbReference>
<accession>A0A5E4EHT3</accession>
<comment type="similarity">
    <text evidence="10">Belongs to the splicing factor SR family. RSZ subfamily.</text>
</comment>
<protein>
    <submittedName>
        <fullName evidence="14">PREDICTED: serine/arginine-rich splicing factor</fullName>
    </submittedName>
</protein>
<dbReference type="PANTHER" id="PTHR31355:SF32">
    <property type="entry name" value="TORTIFOLIA1-LIKE PROTEIN 4"/>
    <property type="match status" value="1"/>
</dbReference>
<evidence type="ECO:0000256" key="2">
    <source>
        <dbReference type="ARBA" id="ARBA00022553"/>
    </source>
</evidence>
<evidence type="ECO:0000256" key="10">
    <source>
        <dbReference type="ARBA" id="ARBA00061011"/>
    </source>
</evidence>
<dbReference type="Gene3D" id="4.10.60.10">
    <property type="entry name" value="Zinc finger, CCHC-type"/>
    <property type="match status" value="1"/>
</dbReference>
<keyword evidence="2" id="KW-0597">Phosphoprotein</keyword>
<dbReference type="InterPro" id="IPR057600">
    <property type="entry name" value="TORTIFOLIA1/SINE1-2_N"/>
</dbReference>
<dbReference type="InterPro" id="IPR001878">
    <property type="entry name" value="Znf_CCHC"/>
</dbReference>
<feature type="compositionally biased region" description="Low complexity" evidence="12">
    <location>
        <begin position="155"/>
        <end position="167"/>
    </location>
</feature>
<dbReference type="PANTHER" id="PTHR31355">
    <property type="entry name" value="MICROTUBULE-ASSOCIATED PROTEIN TORTIFOLIA1"/>
    <property type="match status" value="1"/>
</dbReference>
<dbReference type="GO" id="GO:0005874">
    <property type="term" value="C:microtubule"/>
    <property type="evidence" value="ECO:0007669"/>
    <property type="project" value="InterPro"/>
</dbReference>
<sequence length="210" mass="23645">MLDWLLPCVVEFLSNDDWAMKKVVAEALRKVALVERDLTATYKASCLNALESWRFDKLYCLPSSPIGCLVAKKGYVKSKIYCDFKHIGKNGWRVELSHNSRGGGGGGRGGGRGRSGGSDLKCYECGEPGHFARECRLRGGSGRRRSRSPPRYRRSPSYGRRSYSPRGRSPRRRSLTPRGNSRSRSPPYRGREELPYANGNGLKDRRRSRS</sequence>
<dbReference type="Gramene" id="VVA14926">
    <property type="protein sequence ID" value="VVA14926"/>
    <property type="gene ID" value="Prudul26B023968"/>
</dbReference>
<evidence type="ECO:0000313" key="15">
    <source>
        <dbReference type="Proteomes" id="UP000327085"/>
    </source>
</evidence>
<dbReference type="InterPro" id="IPR033337">
    <property type="entry name" value="TORTIFOLIA1/SINE1-2"/>
</dbReference>
<keyword evidence="3" id="KW-0507">mRNA processing</keyword>
<dbReference type="Pfam" id="PF24714">
    <property type="entry name" value="TOR1L1_N"/>
    <property type="match status" value="1"/>
</dbReference>
<dbReference type="FunFam" id="4.10.60.10:FF:000029">
    <property type="entry name" value="Serine/arginine-rich splicing factor RSZ22A"/>
    <property type="match status" value="1"/>
</dbReference>
<dbReference type="AlphaFoldDB" id="A0A5E4EHT3"/>
<dbReference type="GO" id="GO:0008017">
    <property type="term" value="F:microtubule binding"/>
    <property type="evidence" value="ECO:0007669"/>
    <property type="project" value="InterPro"/>
</dbReference>
<dbReference type="PROSITE" id="PS50158">
    <property type="entry name" value="ZF_CCHC"/>
    <property type="match status" value="1"/>
</dbReference>
<dbReference type="GO" id="GO:0008380">
    <property type="term" value="P:RNA splicing"/>
    <property type="evidence" value="ECO:0007669"/>
    <property type="project" value="UniProtKB-KW"/>
</dbReference>
<evidence type="ECO:0000313" key="14">
    <source>
        <dbReference type="EMBL" id="VVA14926.1"/>
    </source>
</evidence>
<dbReference type="Pfam" id="PF00098">
    <property type="entry name" value="zf-CCHC"/>
    <property type="match status" value="1"/>
</dbReference>
<keyword evidence="5" id="KW-0747">Spliceosome</keyword>
<evidence type="ECO:0000256" key="5">
    <source>
        <dbReference type="ARBA" id="ARBA00022728"/>
    </source>
</evidence>
<evidence type="ECO:0000256" key="3">
    <source>
        <dbReference type="ARBA" id="ARBA00022664"/>
    </source>
</evidence>
<feature type="region of interest" description="Disordered" evidence="12">
    <location>
        <begin position="136"/>
        <end position="210"/>
    </location>
</feature>
<dbReference type="GO" id="GO:0008270">
    <property type="term" value="F:zinc ion binding"/>
    <property type="evidence" value="ECO:0007669"/>
    <property type="project" value="UniProtKB-KW"/>
</dbReference>